<organism evidence="1 2">
    <name type="scientific">Mucilaginibacter pankratovii</name>
    <dbReference type="NCBI Taxonomy" id="2772110"/>
    <lineage>
        <taxon>Bacteria</taxon>
        <taxon>Pseudomonadati</taxon>
        <taxon>Bacteroidota</taxon>
        <taxon>Sphingobacteriia</taxon>
        <taxon>Sphingobacteriales</taxon>
        <taxon>Sphingobacteriaceae</taxon>
        <taxon>Mucilaginibacter</taxon>
    </lineage>
</organism>
<gene>
    <name evidence="1" type="ORF">IDJ77_23470</name>
</gene>
<accession>A0ABR7WWW7</accession>
<evidence type="ECO:0000313" key="1">
    <source>
        <dbReference type="EMBL" id="MBD1366791.1"/>
    </source>
</evidence>
<dbReference type="Proteomes" id="UP000606600">
    <property type="component" value="Unassembled WGS sequence"/>
</dbReference>
<comment type="caution">
    <text evidence="1">The sequence shown here is derived from an EMBL/GenBank/DDBJ whole genome shotgun (WGS) entry which is preliminary data.</text>
</comment>
<name>A0ABR7WWW7_9SPHI</name>
<dbReference type="Gene3D" id="2.60.120.560">
    <property type="entry name" value="Exo-inulinase, domain 1"/>
    <property type="match status" value="1"/>
</dbReference>
<reference evidence="1 2" key="1">
    <citation type="submission" date="2020-09" db="EMBL/GenBank/DDBJ databases">
        <title>Novel species of Mucilaginibacter isolated from a glacier on the Tibetan Plateau.</title>
        <authorList>
            <person name="Liu Q."/>
            <person name="Xin Y.-H."/>
        </authorList>
    </citation>
    <scope>NUCLEOTIDE SEQUENCE [LARGE SCALE GENOMIC DNA]</scope>
    <source>
        <strain evidence="1 2">ZT4R22</strain>
    </source>
</reference>
<dbReference type="EMBL" id="JACWMY010000014">
    <property type="protein sequence ID" value="MBD1366791.1"/>
    <property type="molecule type" value="Genomic_DNA"/>
</dbReference>
<keyword evidence="2" id="KW-1185">Reference proteome</keyword>
<evidence type="ECO:0000313" key="2">
    <source>
        <dbReference type="Proteomes" id="UP000606600"/>
    </source>
</evidence>
<dbReference type="RefSeq" id="WP_191191427.1">
    <property type="nucleotide sequence ID" value="NZ_JACWMY010000014.1"/>
</dbReference>
<evidence type="ECO:0008006" key="3">
    <source>
        <dbReference type="Google" id="ProtNLM"/>
    </source>
</evidence>
<protein>
    <recommendedName>
        <fullName evidence="3">3-keto-disaccharide hydrolase domain-containing protein</fullName>
    </recommendedName>
</protein>
<proteinExistence type="predicted"/>
<sequence>MKKNLLFIAGLWVAILSAHGGYAQAVKRARTRPITFTTREASIKKVLYPLAEMLKAGELEVVNREATAFEAADKKGIKLSARENDGVAWLKNVDFTNGVIELDIKGKDVLQHSFVGIAFHGTGSPNTMDVVYFRPFNFRAPDSVRRIHAVQYVSLPQFDWEILREKYNGQYEKDIRLPPMADGWFHVKIVVKSPHVLVFVDGHSNPSLAVKRLNSTTHGKIGLWVGNTSDGEFANLTVDFTE</sequence>